<dbReference type="OrthoDB" id="10257567at2759"/>
<evidence type="ECO:0000256" key="5">
    <source>
        <dbReference type="ARBA" id="ARBA00022692"/>
    </source>
</evidence>
<feature type="compositionally biased region" description="Polar residues" evidence="11">
    <location>
        <begin position="302"/>
        <end position="311"/>
    </location>
</feature>
<feature type="domain" description="CASP C-terminal" evidence="13">
    <location>
        <begin position="455"/>
        <end position="709"/>
    </location>
</feature>
<organism evidence="15 16">
    <name type="scientific">Elsinoe batatas</name>
    <dbReference type="NCBI Taxonomy" id="2601811"/>
    <lineage>
        <taxon>Eukaryota</taxon>
        <taxon>Fungi</taxon>
        <taxon>Dikarya</taxon>
        <taxon>Ascomycota</taxon>
        <taxon>Pezizomycotina</taxon>
        <taxon>Dothideomycetes</taxon>
        <taxon>Dothideomycetidae</taxon>
        <taxon>Myriangiales</taxon>
        <taxon>Elsinoaceae</taxon>
        <taxon>Elsinoe</taxon>
    </lineage>
</organism>
<feature type="domain" description="Cux N-terminal" evidence="14">
    <location>
        <begin position="38"/>
        <end position="150"/>
    </location>
</feature>
<dbReference type="GO" id="GO:0000139">
    <property type="term" value="C:Golgi membrane"/>
    <property type="evidence" value="ECO:0007669"/>
    <property type="project" value="UniProtKB-SubCell"/>
</dbReference>
<dbReference type="Proteomes" id="UP000809789">
    <property type="component" value="Unassembled WGS sequence"/>
</dbReference>
<gene>
    <name evidence="15" type="ORF">KVT40_001646</name>
</gene>
<keyword evidence="6 12" id="KW-1133">Transmembrane helix</keyword>
<evidence type="ECO:0000256" key="9">
    <source>
        <dbReference type="ARBA" id="ARBA00023136"/>
    </source>
</evidence>
<feature type="region of interest" description="Disordered" evidence="11">
    <location>
        <begin position="507"/>
        <end position="546"/>
    </location>
</feature>
<keyword evidence="16" id="KW-1185">Reference proteome</keyword>
<keyword evidence="7" id="KW-0333">Golgi apparatus</keyword>
<evidence type="ECO:0000256" key="7">
    <source>
        <dbReference type="ARBA" id="ARBA00023034"/>
    </source>
</evidence>
<evidence type="ECO:0000256" key="10">
    <source>
        <dbReference type="SAM" id="Coils"/>
    </source>
</evidence>
<evidence type="ECO:0000256" key="2">
    <source>
        <dbReference type="ARBA" id="ARBA00006415"/>
    </source>
</evidence>
<evidence type="ECO:0000313" key="15">
    <source>
        <dbReference type="EMBL" id="KAG8630027.1"/>
    </source>
</evidence>
<evidence type="ECO:0000256" key="8">
    <source>
        <dbReference type="ARBA" id="ARBA00023054"/>
    </source>
</evidence>
<dbReference type="InterPro" id="IPR012955">
    <property type="entry name" value="CASP_C"/>
</dbReference>
<evidence type="ECO:0000256" key="11">
    <source>
        <dbReference type="SAM" id="MobiDB-lite"/>
    </source>
</evidence>
<comment type="similarity">
    <text evidence="2">Belongs to the CASP family.</text>
</comment>
<protein>
    <recommendedName>
        <fullName evidence="3">Protein CASP</fullName>
    </recommendedName>
</protein>
<feature type="coiled-coil region" evidence="10">
    <location>
        <begin position="344"/>
        <end position="388"/>
    </location>
</feature>
<dbReference type="PANTHER" id="PTHR14043">
    <property type="entry name" value="CCAAT DISPLACEMENT PROTEIN-RELATED"/>
    <property type="match status" value="1"/>
</dbReference>
<feature type="region of interest" description="Disordered" evidence="11">
    <location>
        <begin position="175"/>
        <end position="206"/>
    </location>
</feature>
<evidence type="ECO:0000259" key="14">
    <source>
        <dbReference type="Pfam" id="PF25398"/>
    </source>
</evidence>
<feature type="compositionally biased region" description="Low complexity" evidence="11">
    <location>
        <begin position="515"/>
        <end position="526"/>
    </location>
</feature>
<evidence type="ECO:0000259" key="13">
    <source>
        <dbReference type="Pfam" id="PF08172"/>
    </source>
</evidence>
<keyword evidence="4" id="KW-0813">Transport</keyword>
<evidence type="ECO:0000256" key="6">
    <source>
        <dbReference type="ARBA" id="ARBA00022989"/>
    </source>
</evidence>
<dbReference type="EMBL" id="JAESVG020000002">
    <property type="protein sequence ID" value="KAG8630027.1"/>
    <property type="molecule type" value="Genomic_DNA"/>
</dbReference>
<keyword evidence="8 10" id="KW-0175">Coiled coil</keyword>
<feature type="region of interest" description="Disordered" evidence="11">
    <location>
        <begin position="1"/>
        <end position="36"/>
    </location>
</feature>
<evidence type="ECO:0000256" key="3">
    <source>
        <dbReference type="ARBA" id="ARBA00018691"/>
    </source>
</evidence>
<reference evidence="15" key="1">
    <citation type="submission" date="2021-07" db="EMBL/GenBank/DDBJ databases">
        <title>Elsinoe batatas strain:CRI-CJ2 Genome sequencing and assembly.</title>
        <authorList>
            <person name="Huang L."/>
        </authorList>
    </citation>
    <scope>NUCLEOTIDE SEQUENCE</scope>
    <source>
        <strain evidence="15">CRI-CJ2</strain>
    </source>
</reference>
<feature type="compositionally biased region" description="Gly residues" evidence="11">
    <location>
        <begin position="536"/>
        <end position="546"/>
    </location>
</feature>
<feature type="compositionally biased region" description="Basic and acidic residues" evidence="11">
    <location>
        <begin position="16"/>
        <end position="36"/>
    </location>
</feature>
<dbReference type="PANTHER" id="PTHR14043:SF2">
    <property type="entry name" value="HOMEOBOX PROTEIN CUT"/>
    <property type="match status" value="1"/>
</dbReference>
<proteinExistence type="inferred from homology"/>
<keyword evidence="5 12" id="KW-0812">Transmembrane</keyword>
<evidence type="ECO:0000313" key="16">
    <source>
        <dbReference type="Proteomes" id="UP000809789"/>
    </source>
</evidence>
<dbReference type="Pfam" id="PF25398">
    <property type="entry name" value="CUX1_N"/>
    <property type="match status" value="1"/>
</dbReference>
<evidence type="ECO:0000256" key="1">
    <source>
        <dbReference type="ARBA" id="ARBA00004409"/>
    </source>
</evidence>
<dbReference type="GO" id="GO:0006891">
    <property type="term" value="P:intra-Golgi vesicle-mediated transport"/>
    <property type="evidence" value="ECO:0007669"/>
    <property type="project" value="InterPro"/>
</dbReference>
<comment type="caution">
    <text evidence="15">The sequence shown here is derived from an EMBL/GenBank/DDBJ whole genome shotgun (WGS) entry which is preliminary data.</text>
</comment>
<name>A0A8K0L6V1_9PEZI</name>
<comment type="subcellular location">
    <subcellularLocation>
        <location evidence="1">Golgi apparatus membrane</location>
        <topology evidence="1">Single-pass type IV membrane protein</topology>
    </subcellularLocation>
</comment>
<dbReference type="Pfam" id="PF08172">
    <property type="entry name" value="CASP_C"/>
    <property type="match status" value="1"/>
</dbReference>
<dbReference type="InterPro" id="IPR057476">
    <property type="entry name" value="Cux_N"/>
</dbReference>
<dbReference type="AlphaFoldDB" id="A0A8K0L6V1"/>
<keyword evidence="9 12" id="KW-0472">Membrane</keyword>
<feature type="region of interest" description="Disordered" evidence="11">
    <location>
        <begin position="300"/>
        <end position="319"/>
    </location>
</feature>
<sequence>MSAVAQNEQVVGGAEKVNEGGDGHADNHDGAAHAAQEDGNKFQLAIAAWRNLNLTGLVSTLDTAATQLVEHQKDAVSQRKELAQKTKDFRKMDDAGKLAEVKGLLKMYQNFIDSLTNQSKAVNSAFLSAYTPLSEAPDPYPLLEASVESLVASEELVPRLEAENKHLQKTVSKLTTQLEDTENQLEHERTSRQSSETTQDGKIKEVEESWSAVLKEKEENWTAREKTLEEKVENQDRLLKELKASYEVSQRLEKAGGDDTETSARKAANAEMEILNSELEKVTLRLSEMEARNEQLRMELAQSKSGSNQKTSVEDDPAFLRLRSENTSLLRKLDSAKYERGSEQGKLDSRIKTLEREMSALNEDRETLKKKLEKVSDYEEIKQELEMIRTIEFATGDDEEDVTEGAVDEEMTNGHAKSSKSESLEQLLLARNKKLTNELTELRMSQKDIQAQLESLQETLSTTNMDLEKTRNLNAQLENELTEAQQHVSNFDTFSVAGTYTSRYPKSSYAASRRGGTSPTSSIISGFDGGRSSPAGPGGQMGGGSGILPMVTAQRDRFKKKLADMETELQKSYATVSSLRSEIASLQRDNLNLYEKTRYVSSYNRSTASSAYAVGGGNPSTINISGSDSTGSGLSLDRYKSAYESNLSPFAAFRGRESARAFKRMTLPERAIYAVARTVLATRTSRNLFALYCVALHLLVIYTLYFMGSADIEKHAGNLAAAAVAGGAKVAGAKAKDWEPDGFDGGST</sequence>
<evidence type="ECO:0000256" key="4">
    <source>
        <dbReference type="ARBA" id="ARBA00022448"/>
    </source>
</evidence>
<accession>A0A8K0L6V1</accession>
<feature type="transmembrane region" description="Helical" evidence="12">
    <location>
        <begin position="689"/>
        <end position="707"/>
    </location>
</feature>
<evidence type="ECO:0000256" key="12">
    <source>
        <dbReference type="SAM" id="Phobius"/>
    </source>
</evidence>
<feature type="coiled-coil region" evidence="10">
    <location>
        <begin position="432"/>
        <end position="487"/>
    </location>
</feature>